<dbReference type="Proteomes" id="UP000015101">
    <property type="component" value="Unassembled WGS sequence"/>
</dbReference>
<feature type="transmembrane region" description="Helical" evidence="5">
    <location>
        <begin position="32"/>
        <end position="56"/>
    </location>
</feature>
<dbReference type="PROSITE" id="PS50262">
    <property type="entry name" value="G_PROTEIN_RECEP_F1_2"/>
    <property type="match status" value="1"/>
</dbReference>
<keyword evidence="4 5" id="KW-0472">Membrane</keyword>
<reference evidence="8" key="3">
    <citation type="submission" date="2015-06" db="UniProtKB">
        <authorList>
            <consortium name="EnsemblMetazoa"/>
        </authorList>
    </citation>
    <scope>IDENTIFICATION</scope>
</reference>
<gene>
    <name evidence="8" type="primary">20217262</name>
    <name evidence="7" type="ORF">HELRODRAFT_91624</name>
</gene>
<feature type="transmembrane region" description="Helical" evidence="5">
    <location>
        <begin position="158"/>
        <end position="177"/>
    </location>
</feature>
<feature type="transmembrane region" description="Helical" evidence="5">
    <location>
        <begin position="118"/>
        <end position="137"/>
    </location>
</feature>
<feature type="transmembrane region" description="Helical" evidence="5">
    <location>
        <begin position="220"/>
        <end position="240"/>
    </location>
</feature>
<dbReference type="Pfam" id="PF10324">
    <property type="entry name" value="7TM_GPCR_Srw"/>
    <property type="match status" value="1"/>
</dbReference>
<dbReference type="GO" id="GO:0008528">
    <property type="term" value="F:G protein-coupled peptide receptor activity"/>
    <property type="evidence" value="ECO:0000318"/>
    <property type="project" value="GO_Central"/>
</dbReference>
<dbReference type="InterPro" id="IPR053071">
    <property type="entry name" value="GPCR1-related_rcpt"/>
</dbReference>
<evidence type="ECO:0000313" key="9">
    <source>
        <dbReference type="Proteomes" id="UP000015101"/>
    </source>
</evidence>
<dbReference type="CTD" id="20217262"/>
<dbReference type="InterPro" id="IPR019427">
    <property type="entry name" value="7TM_GPCR_serpentine_rcpt_Srw"/>
</dbReference>
<reference evidence="9" key="1">
    <citation type="submission" date="2012-12" db="EMBL/GenBank/DDBJ databases">
        <authorList>
            <person name="Hellsten U."/>
            <person name="Grimwood J."/>
            <person name="Chapman J.A."/>
            <person name="Shapiro H."/>
            <person name="Aerts A."/>
            <person name="Otillar R.P."/>
            <person name="Terry A.Y."/>
            <person name="Boore J.L."/>
            <person name="Simakov O."/>
            <person name="Marletaz F."/>
            <person name="Cho S.-J."/>
            <person name="Edsinger-Gonzales E."/>
            <person name="Havlak P."/>
            <person name="Kuo D.-H."/>
            <person name="Larsson T."/>
            <person name="Lv J."/>
            <person name="Arendt D."/>
            <person name="Savage R."/>
            <person name="Osoegawa K."/>
            <person name="de Jong P."/>
            <person name="Lindberg D.R."/>
            <person name="Seaver E.C."/>
            <person name="Weisblat D.A."/>
            <person name="Putnam N.H."/>
            <person name="Grigoriev I.V."/>
            <person name="Rokhsar D.S."/>
        </authorList>
    </citation>
    <scope>NUCLEOTIDE SEQUENCE</scope>
</reference>
<name>T1G865_HELRO</name>
<dbReference type="GO" id="GO:0005886">
    <property type="term" value="C:plasma membrane"/>
    <property type="evidence" value="ECO:0000318"/>
    <property type="project" value="GO_Central"/>
</dbReference>
<dbReference type="Gene3D" id="1.20.1070.10">
    <property type="entry name" value="Rhodopsin 7-helix transmembrane proteins"/>
    <property type="match status" value="1"/>
</dbReference>
<protein>
    <recommendedName>
        <fullName evidence="6">G-protein coupled receptors family 1 profile domain-containing protein</fullName>
    </recommendedName>
</protein>
<accession>T1G865</accession>
<dbReference type="InterPro" id="IPR000276">
    <property type="entry name" value="GPCR_Rhodpsn"/>
</dbReference>
<dbReference type="RefSeq" id="XP_009010682.1">
    <property type="nucleotide sequence ID" value="XM_009012434.1"/>
</dbReference>
<dbReference type="EMBL" id="KB095840">
    <property type="protein sequence ID" value="ESO11227.1"/>
    <property type="molecule type" value="Genomic_DNA"/>
</dbReference>
<evidence type="ECO:0000313" key="7">
    <source>
        <dbReference type="EMBL" id="ESO11227.1"/>
    </source>
</evidence>
<evidence type="ECO:0000313" key="8">
    <source>
        <dbReference type="EnsemblMetazoa" id="HelroP91624"/>
    </source>
</evidence>
<evidence type="ECO:0000256" key="3">
    <source>
        <dbReference type="ARBA" id="ARBA00022989"/>
    </source>
</evidence>
<organism evidence="8 9">
    <name type="scientific">Helobdella robusta</name>
    <name type="common">Californian leech</name>
    <dbReference type="NCBI Taxonomy" id="6412"/>
    <lineage>
        <taxon>Eukaryota</taxon>
        <taxon>Metazoa</taxon>
        <taxon>Spiralia</taxon>
        <taxon>Lophotrochozoa</taxon>
        <taxon>Annelida</taxon>
        <taxon>Clitellata</taxon>
        <taxon>Hirudinea</taxon>
        <taxon>Rhynchobdellida</taxon>
        <taxon>Glossiphoniidae</taxon>
        <taxon>Helobdella</taxon>
    </lineage>
</organism>
<feature type="transmembrane region" description="Helical" evidence="5">
    <location>
        <begin position="68"/>
        <end position="90"/>
    </location>
</feature>
<feature type="domain" description="G-protein coupled receptors family 1 profile" evidence="6">
    <location>
        <begin position="48"/>
        <end position="332"/>
    </location>
</feature>
<dbReference type="PRINTS" id="PR00237">
    <property type="entry name" value="GPCRRHODOPSN"/>
</dbReference>
<dbReference type="InParanoid" id="T1G865"/>
<dbReference type="EnsemblMetazoa" id="HelroT91624">
    <property type="protein sequence ID" value="HelroP91624"/>
    <property type="gene ID" value="HelroG91624"/>
</dbReference>
<dbReference type="OMA" id="HTDMARK"/>
<dbReference type="FunCoup" id="T1G865">
    <property type="interactions" value="16"/>
</dbReference>
<dbReference type="GO" id="GO:0007186">
    <property type="term" value="P:G protein-coupled receptor signaling pathway"/>
    <property type="evidence" value="ECO:0000318"/>
    <property type="project" value="GO_Central"/>
</dbReference>
<dbReference type="EMBL" id="AMQM01008747">
    <property type="status" value="NOT_ANNOTATED_CDS"/>
    <property type="molecule type" value="Genomic_DNA"/>
</dbReference>
<keyword evidence="2 5" id="KW-0812">Transmembrane</keyword>
<dbReference type="KEGG" id="hro:HELRODRAFT_91624"/>
<evidence type="ECO:0000256" key="2">
    <source>
        <dbReference type="ARBA" id="ARBA00022692"/>
    </source>
</evidence>
<dbReference type="HOGENOM" id="CLU_009579_24_7_1"/>
<comment type="subcellular location">
    <subcellularLocation>
        <location evidence="1">Membrane</location>
    </subcellularLocation>
</comment>
<dbReference type="PANTHER" id="PTHR47023:SF1">
    <property type="entry name" value="SEX PEPTIDE RECEPTOR"/>
    <property type="match status" value="1"/>
</dbReference>
<reference evidence="7 9" key="2">
    <citation type="journal article" date="2013" name="Nature">
        <title>Insights into bilaterian evolution from three spiralian genomes.</title>
        <authorList>
            <person name="Simakov O."/>
            <person name="Marletaz F."/>
            <person name="Cho S.J."/>
            <person name="Edsinger-Gonzales E."/>
            <person name="Havlak P."/>
            <person name="Hellsten U."/>
            <person name="Kuo D.H."/>
            <person name="Larsson T."/>
            <person name="Lv J."/>
            <person name="Arendt D."/>
            <person name="Savage R."/>
            <person name="Osoegawa K."/>
            <person name="de Jong P."/>
            <person name="Grimwood J."/>
            <person name="Chapman J.A."/>
            <person name="Shapiro H."/>
            <person name="Aerts A."/>
            <person name="Otillar R.P."/>
            <person name="Terry A.Y."/>
            <person name="Boore J.L."/>
            <person name="Grigoriev I.V."/>
            <person name="Lindberg D.R."/>
            <person name="Seaver E.C."/>
            <person name="Weisblat D.A."/>
            <person name="Putnam N.H."/>
            <person name="Rokhsar D.S."/>
        </authorList>
    </citation>
    <scope>NUCLEOTIDE SEQUENCE</scope>
</reference>
<feature type="transmembrane region" description="Helical" evidence="5">
    <location>
        <begin position="316"/>
        <end position="335"/>
    </location>
</feature>
<proteinExistence type="predicted"/>
<evidence type="ECO:0000259" key="6">
    <source>
        <dbReference type="PROSITE" id="PS50262"/>
    </source>
</evidence>
<dbReference type="AlphaFoldDB" id="T1G865"/>
<evidence type="ECO:0000256" key="5">
    <source>
        <dbReference type="SAM" id="Phobius"/>
    </source>
</evidence>
<dbReference type="CDD" id="cd14978">
    <property type="entry name" value="7tmA_FMRFamide_R-like"/>
    <property type="match status" value="1"/>
</dbReference>
<dbReference type="SUPFAM" id="SSF81321">
    <property type="entry name" value="Family A G protein-coupled receptor-like"/>
    <property type="match status" value="1"/>
</dbReference>
<dbReference type="GeneID" id="20217262"/>
<dbReference type="OrthoDB" id="6262036at2759"/>
<dbReference type="InterPro" id="IPR017452">
    <property type="entry name" value="GPCR_Rhodpsn_7TM"/>
</dbReference>
<evidence type="ECO:0000256" key="1">
    <source>
        <dbReference type="ARBA" id="ARBA00004370"/>
    </source>
</evidence>
<evidence type="ECO:0000256" key="4">
    <source>
        <dbReference type="ARBA" id="ARBA00023136"/>
    </source>
</evidence>
<feature type="transmembrane region" description="Helical" evidence="5">
    <location>
        <begin position="271"/>
        <end position="296"/>
    </location>
</feature>
<dbReference type="PANTHER" id="PTHR47023">
    <property type="entry name" value="SEX PEPTIDE RECEPTOR"/>
    <property type="match status" value="1"/>
</dbReference>
<dbReference type="eggNOG" id="ENOG502QVMK">
    <property type="taxonomic scope" value="Eukaryota"/>
</dbReference>
<keyword evidence="3 5" id="KW-1133">Transmembrane helix</keyword>
<keyword evidence="9" id="KW-1185">Reference proteome</keyword>
<sequence length="421" mass="47913">MIQAPENETIDDSFDSHCIGPQIFEDSLLAQYIYGSFSPCICIITLVTNILVCVVLCEKSMRSPTNVLLVAMAISDTVTGLWPLPIYLAFYSTSRYNEYIPYEWCNTFFYLTDHLPTIFHTVSIWLTVCLAGQRYLFVCRPTVAKRFCTINKTLKTIAVVYLLSLAFHSLRMAEIMYHPIELSSRVDADANTTACFGTFASIVAFDVVTFYSVHYTVRTILVNLVPCVLLVLFNVVLIHAMNQAAKRRSQLLKQNMRMESKRLEEKNSTTMMLVVVVGIFLLVEIPLAIFLLILVINNSKLKPLISDASIETISLFLNFLILLSYPLNFFIYCLMSRQFRKSFKKLVMCDSYCKKFFGSLNCVNCRRNSYRETEQLKRNGSVKNASECYETATNVVELKSIKCSEKPSGLLTIEQNSVDVV</sequence>